<keyword evidence="2" id="KW-1185">Reference proteome</keyword>
<reference evidence="1" key="1">
    <citation type="submission" date="2021-01" db="EMBL/GenBank/DDBJ databases">
        <title>Whole genome shotgun sequence of Actinoplanes tereljensis NBRC 105297.</title>
        <authorList>
            <person name="Komaki H."/>
            <person name="Tamura T."/>
        </authorList>
    </citation>
    <scope>NUCLEOTIDE SEQUENCE</scope>
    <source>
        <strain evidence="1">NBRC 105297</strain>
    </source>
</reference>
<evidence type="ECO:0000313" key="1">
    <source>
        <dbReference type="EMBL" id="GIF23458.1"/>
    </source>
</evidence>
<dbReference type="AlphaFoldDB" id="A0A919NSD5"/>
<name>A0A919NSD5_9ACTN</name>
<dbReference type="InterPro" id="IPR029475">
    <property type="entry name" value="DUF6807"/>
</dbReference>
<organism evidence="1 2">
    <name type="scientific">Paractinoplanes tereljensis</name>
    <dbReference type="NCBI Taxonomy" id="571912"/>
    <lineage>
        <taxon>Bacteria</taxon>
        <taxon>Bacillati</taxon>
        <taxon>Actinomycetota</taxon>
        <taxon>Actinomycetes</taxon>
        <taxon>Micromonosporales</taxon>
        <taxon>Micromonosporaceae</taxon>
        <taxon>Paractinoplanes</taxon>
    </lineage>
</organism>
<evidence type="ECO:0000313" key="2">
    <source>
        <dbReference type="Proteomes" id="UP000623608"/>
    </source>
</evidence>
<dbReference type="Pfam" id="PF14100">
    <property type="entry name" value="DUF6807"/>
    <property type="match status" value="1"/>
</dbReference>
<sequence>MRIEPAVLRLGDRTVAEYVWCPELPAAAAPRPYLHPVRTMAGTVVTALKPTSHLHHLGASIAVADIDGHNFWGSRTFVEGHGPAWLNNHGTQEHVRWAQRTPSRLRHSLRWLSIDREQLLTERRTWSARPVDAGVWALTCEFDLTNSTARTLRIQSPAAVGRAGAGFGGFFWRAPSGPGECRVAATSGDSTDAIHGSRSPWLAVSAPAGEQSWWTLVFIAASPQTRDDRWFLRTRDYIGVGSALSWESPLMLPPDATLRRRIVVAVADGLLPPDRAAALAAELAT</sequence>
<dbReference type="EMBL" id="BOMY01000041">
    <property type="protein sequence ID" value="GIF23458.1"/>
    <property type="molecule type" value="Genomic_DNA"/>
</dbReference>
<dbReference type="Proteomes" id="UP000623608">
    <property type="component" value="Unassembled WGS sequence"/>
</dbReference>
<gene>
    <name evidence="1" type="ORF">Ate02nite_61880</name>
</gene>
<proteinExistence type="predicted"/>
<protein>
    <submittedName>
        <fullName evidence="1">Oxidoreductase</fullName>
    </submittedName>
</protein>
<comment type="caution">
    <text evidence="1">The sequence shown here is derived from an EMBL/GenBank/DDBJ whole genome shotgun (WGS) entry which is preliminary data.</text>
</comment>
<accession>A0A919NSD5</accession>